<name>A0A1G6MVM6_9PSEU</name>
<sequence>MPIGTSQTFDHPTVRGDLCLTTNTTGTQVGALRTYGPYGEPGIFNTDNDGLPDNQPGHMDYGWLGQHQRPCTHRDQLGLQRSHLCWQLLRVQPVVFLTEVH</sequence>
<dbReference type="AlphaFoldDB" id="A0A1G6MVM6"/>
<protein>
    <submittedName>
        <fullName evidence="1">Uncharacterized protein</fullName>
    </submittedName>
</protein>
<dbReference type="Proteomes" id="UP000199501">
    <property type="component" value="Unassembled WGS sequence"/>
</dbReference>
<proteinExistence type="predicted"/>
<keyword evidence="2" id="KW-1185">Reference proteome</keyword>
<gene>
    <name evidence="1" type="ORF">SAMN05216174_10338</name>
</gene>
<dbReference type="EMBL" id="FMZZ01000003">
    <property type="protein sequence ID" value="SDC59257.1"/>
    <property type="molecule type" value="Genomic_DNA"/>
</dbReference>
<reference evidence="2" key="1">
    <citation type="submission" date="2016-10" db="EMBL/GenBank/DDBJ databases">
        <authorList>
            <person name="Varghese N."/>
            <person name="Submissions S."/>
        </authorList>
    </citation>
    <scope>NUCLEOTIDE SEQUENCE [LARGE SCALE GENOMIC DNA]</scope>
    <source>
        <strain evidence="2">IBRC-M 10403</strain>
    </source>
</reference>
<accession>A0A1G6MVM6</accession>
<evidence type="ECO:0000313" key="1">
    <source>
        <dbReference type="EMBL" id="SDC59257.1"/>
    </source>
</evidence>
<evidence type="ECO:0000313" key="2">
    <source>
        <dbReference type="Proteomes" id="UP000199501"/>
    </source>
</evidence>
<organism evidence="1 2">
    <name type="scientific">Actinokineospora iranica</name>
    <dbReference type="NCBI Taxonomy" id="1271860"/>
    <lineage>
        <taxon>Bacteria</taxon>
        <taxon>Bacillati</taxon>
        <taxon>Actinomycetota</taxon>
        <taxon>Actinomycetes</taxon>
        <taxon>Pseudonocardiales</taxon>
        <taxon>Pseudonocardiaceae</taxon>
        <taxon>Actinokineospora</taxon>
    </lineage>
</organism>